<dbReference type="PANTHER" id="PTHR30038:SF7">
    <property type="entry name" value="TUNGSTEN-CONTAINING GLYCERALDEHYDE-3-PHOSPHATE:FERREDOXIN OXIDOREDUCTASE"/>
    <property type="match status" value="1"/>
</dbReference>
<evidence type="ECO:0000313" key="10">
    <source>
        <dbReference type="EMBL" id="KUG03067.1"/>
    </source>
</evidence>
<evidence type="ECO:0000256" key="3">
    <source>
        <dbReference type="ARBA" id="ARBA00022485"/>
    </source>
</evidence>
<dbReference type="InterPro" id="IPR036021">
    <property type="entry name" value="Tungsten_al_ferr_oxy-like_C"/>
</dbReference>
<dbReference type="EMBL" id="LNQE01001895">
    <property type="protein sequence ID" value="KUG03067.1"/>
    <property type="molecule type" value="Genomic_DNA"/>
</dbReference>
<comment type="cofactor">
    <cofactor evidence="8">
        <name>tungstopterin</name>
        <dbReference type="ChEBI" id="CHEBI:30402"/>
    </cofactor>
</comment>
<evidence type="ECO:0000259" key="9">
    <source>
        <dbReference type="SMART" id="SM00790"/>
    </source>
</evidence>
<dbReference type="GO" id="GO:0046872">
    <property type="term" value="F:metal ion binding"/>
    <property type="evidence" value="ECO:0007669"/>
    <property type="project" value="UniProtKB-KW"/>
</dbReference>
<evidence type="ECO:0000256" key="5">
    <source>
        <dbReference type="ARBA" id="ARBA00023002"/>
    </source>
</evidence>
<dbReference type="Pfam" id="PF02730">
    <property type="entry name" value="AFOR_N"/>
    <property type="match status" value="1"/>
</dbReference>
<evidence type="ECO:0000256" key="1">
    <source>
        <dbReference type="ARBA" id="ARBA00001966"/>
    </source>
</evidence>
<dbReference type="InterPro" id="IPR051919">
    <property type="entry name" value="W-dependent_AOR"/>
</dbReference>
<dbReference type="PANTHER" id="PTHR30038">
    <property type="entry name" value="ALDEHYDE FERREDOXIN OXIDOREDUCTASE"/>
    <property type="match status" value="1"/>
</dbReference>
<dbReference type="InterPro" id="IPR036503">
    <property type="entry name" value="Ald_Fedxn_OxRdtase_N_sf"/>
</dbReference>
<comment type="similarity">
    <text evidence="2">Belongs to the AOR/FOR family.</text>
</comment>
<dbReference type="InterPro" id="IPR013985">
    <property type="entry name" value="Ald_Fedxn_OxRdtase_dom3"/>
</dbReference>
<evidence type="ECO:0000256" key="2">
    <source>
        <dbReference type="ARBA" id="ARBA00011032"/>
    </source>
</evidence>
<keyword evidence="6" id="KW-0408">Iron</keyword>
<dbReference type="Pfam" id="PF01314">
    <property type="entry name" value="AFOR_C"/>
    <property type="match status" value="1"/>
</dbReference>
<dbReference type="Gene3D" id="1.10.599.10">
    <property type="entry name" value="Aldehyde Ferredoxin Oxidoreductase Protein, subunit A, domain 3"/>
    <property type="match status" value="1"/>
</dbReference>
<dbReference type="SUPFAM" id="SSF56228">
    <property type="entry name" value="Aldehyde ferredoxin oxidoreductase, N-terminal domain"/>
    <property type="match status" value="1"/>
</dbReference>
<evidence type="ECO:0000256" key="6">
    <source>
        <dbReference type="ARBA" id="ARBA00023004"/>
    </source>
</evidence>
<keyword evidence="4" id="KW-0479">Metal-binding</keyword>
<evidence type="ECO:0000256" key="4">
    <source>
        <dbReference type="ARBA" id="ARBA00022723"/>
    </source>
</evidence>
<dbReference type="EC" id="1.2.7.5" evidence="10"/>
<dbReference type="SMART" id="SM00790">
    <property type="entry name" value="AFOR_N"/>
    <property type="match status" value="1"/>
</dbReference>
<reference evidence="10" key="1">
    <citation type="journal article" date="2015" name="Proc. Natl. Acad. Sci. U.S.A.">
        <title>Networks of energetic and metabolic interactions define dynamics in microbial communities.</title>
        <authorList>
            <person name="Embree M."/>
            <person name="Liu J.K."/>
            <person name="Al-Bassam M.M."/>
            <person name="Zengler K."/>
        </authorList>
    </citation>
    <scope>NUCLEOTIDE SEQUENCE</scope>
</reference>
<keyword evidence="5 10" id="KW-0560">Oxidoreductase</keyword>
<comment type="caution">
    <text evidence="10">The sequence shown here is derived from an EMBL/GenBank/DDBJ whole genome shotgun (WGS) entry which is preliminary data.</text>
</comment>
<accession>A0A0W8E3B3</accession>
<dbReference type="GO" id="GO:0033726">
    <property type="term" value="F:aldehyde ferredoxin oxidoreductase activity"/>
    <property type="evidence" value="ECO:0007669"/>
    <property type="project" value="UniProtKB-EC"/>
</dbReference>
<evidence type="ECO:0000256" key="7">
    <source>
        <dbReference type="ARBA" id="ARBA00023014"/>
    </source>
</evidence>
<organism evidence="10">
    <name type="scientific">hydrocarbon metagenome</name>
    <dbReference type="NCBI Taxonomy" id="938273"/>
    <lineage>
        <taxon>unclassified sequences</taxon>
        <taxon>metagenomes</taxon>
        <taxon>ecological metagenomes</taxon>
    </lineage>
</organism>
<feature type="domain" description="Aldehyde ferredoxin oxidoreductase N-terminal" evidence="9">
    <location>
        <begin position="4"/>
        <end position="205"/>
    </location>
</feature>
<dbReference type="GO" id="GO:0009055">
    <property type="term" value="F:electron transfer activity"/>
    <property type="evidence" value="ECO:0007669"/>
    <property type="project" value="InterPro"/>
</dbReference>
<name>A0A0W8E3B3_9ZZZZ</name>
<evidence type="ECO:0000256" key="8">
    <source>
        <dbReference type="ARBA" id="ARBA00049934"/>
    </source>
</evidence>
<dbReference type="GO" id="GO:0051539">
    <property type="term" value="F:4 iron, 4 sulfur cluster binding"/>
    <property type="evidence" value="ECO:0007669"/>
    <property type="project" value="UniProtKB-KW"/>
</dbReference>
<keyword evidence="3" id="KW-0004">4Fe-4S</keyword>
<comment type="cofactor">
    <cofactor evidence="1">
        <name>[4Fe-4S] cluster</name>
        <dbReference type="ChEBI" id="CHEBI:49883"/>
    </cofactor>
</comment>
<dbReference type="InterPro" id="IPR013984">
    <property type="entry name" value="Ald_Fedxn_OxRdtase_dom2"/>
</dbReference>
<dbReference type="InterPro" id="IPR013983">
    <property type="entry name" value="Ald_Fedxn_OxRdtase_N"/>
</dbReference>
<dbReference type="Gene3D" id="1.10.569.10">
    <property type="entry name" value="Aldehyde Ferredoxin Oxidoreductase Protein, subunit A, domain 2"/>
    <property type="match status" value="1"/>
</dbReference>
<dbReference type="Gene3D" id="3.60.9.10">
    <property type="entry name" value="Aldehyde ferredoxin oxidoreductase, N-terminal domain"/>
    <property type="match status" value="1"/>
</dbReference>
<protein>
    <submittedName>
        <fullName evidence="10">Tungsten-containing aldehyde:ferredoxin oxidoreductase</fullName>
        <ecNumber evidence="10">1.2.7.5</ecNumber>
    </submittedName>
</protein>
<dbReference type="AlphaFoldDB" id="A0A0W8E3B3"/>
<gene>
    <name evidence="10" type="ORF">ASZ90_019528</name>
</gene>
<sequence>MNDYPGKILEVNLSTQSISSREVGPDLIRQYLGGIGFNARILYDEIPAGTDPLGEENVLAFAAGTLVGTPFPTASRTEASAKSPLSGQFGTSNSGAFFGTQLKTAGYDALIVKGKSARPVYIVIDDGDVQILDAAFIWGKECWETVDILEHKHYGAEVALIGPAGENLVRFASIENGRYDGWGRTGLGAVMGSKNLKAITVKGSRGRKVHDRAAMLEAVRKGQQLIKSASSYIAFTEYGTLNASIPYGKFKATSAHNFTKGTLPDWKDIGGRSIVDKYGSRHVACQSCIIACGHWAEIKEGKYAGVKVKDLEITPVMSFGATVGLDTEAIIKASEICQRYGVDMVSAGGVLGFAIELYKKGVITDDDVGFELDFGDDEAAFKLLQQIINREGIGDILAEGTKRAAERFANADRYAIHIKGMELPFIDPRGRWSTWTLGMLTNIRGGDHLRCRNPVENLRYNDKDEEYMKERFGFKKPMYDRLDMPEDLKSKAIDLENDTVDIAEMSKWAEDLINLYNSVGICIRPPVMEKVGPTIIAEACRAFIGLDVSAADLMESSERTWNLIKLFNLREGEEVDASKFPRRFYEEDIDGNILDEEKIQGVLEKYYQVRGWDGKTGKPADDTLTRLNLNGEMV</sequence>
<dbReference type="InterPro" id="IPR001203">
    <property type="entry name" value="OxRdtase_Ald_Fedxn_C"/>
</dbReference>
<keyword evidence="7" id="KW-0411">Iron-sulfur</keyword>
<dbReference type="SUPFAM" id="SSF48310">
    <property type="entry name" value="Aldehyde ferredoxin oxidoreductase, C-terminal domains"/>
    <property type="match status" value="1"/>
</dbReference>
<proteinExistence type="inferred from homology"/>